<accession>A0AA38HVK6</accession>
<keyword evidence="3" id="KW-1185">Reference proteome</keyword>
<evidence type="ECO:0000256" key="1">
    <source>
        <dbReference type="SAM" id="MobiDB-lite"/>
    </source>
</evidence>
<evidence type="ECO:0000313" key="3">
    <source>
        <dbReference type="Proteomes" id="UP001168821"/>
    </source>
</evidence>
<proteinExistence type="predicted"/>
<protein>
    <submittedName>
        <fullName evidence="2">Uncharacterized protein</fullName>
    </submittedName>
</protein>
<evidence type="ECO:0000313" key="2">
    <source>
        <dbReference type="EMBL" id="KAJ3644280.1"/>
    </source>
</evidence>
<sequence length="126" mass="13679">MAGTVVPPGRRLPSGRAPLGLGSGDLEAGNRAKTVRRPVKVAVMTRGQRLRLVTATTKKPGDGGTVFRSRGRRFKNWYLNGQTMQKVLTVVGGSHCTSKSRTRHGFRPAKICFVTGLIFKILFASN</sequence>
<organism evidence="2 3">
    <name type="scientific">Zophobas morio</name>
    <dbReference type="NCBI Taxonomy" id="2755281"/>
    <lineage>
        <taxon>Eukaryota</taxon>
        <taxon>Metazoa</taxon>
        <taxon>Ecdysozoa</taxon>
        <taxon>Arthropoda</taxon>
        <taxon>Hexapoda</taxon>
        <taxon>Insecta</taxon>
        <taxon>Pterygota</taxon>
        <taxon>Neoptera</taxon>
        <taxon>Endopterygota</taxon>
        <taxon>Coleoptera</taxon>
        <taxon>Polyphaga</taxon>
        <taxon>Cucujiformia</taxon>
        <taxon>Tenebrionidae</taxon>
        <taxon>Zophobas</taxon>
    </lineage>
</organism>
<reference evidence="2" key="1">
    <citation type="journal article" date="2023" name="G3 (Bethesda)">
        <title>Whole genome assemblies of Zophobas morio and Tenebrio molitor.</title>
        <authorList>
            <person name="Kaur S."/>
            <person name="Stinson S.A."/>
            <person name="diCenzo G.C."/>
        </authorList>
    </citation>
    <scope>NUCLEOTIDE SEQUENCE</scope>
    <source>
        <strain evidence="2">QUZm001</strain>
    </source>
</reference>
<feature type="region of interest" description="Disordered" evidence="1">
    <location>
        <begin position="1"/>
        <end position="32"/>
    </location>
</feature>
<dbReference type="Proteomes" id="UP001168821">
    <property type="component" value="Unassembled WGS sequence"/>
</dbReference>
<gene>
    <name evidence="2" type="ORF">Zmor_026946</name>
</gene>
<comment type="caution">
    <text evidence="2">The sequence shown here is derived from an EMBL/GenBank/DDBJ whole genome shotgun (WGS) entry which is preliminary data.</text>
</comment>
<name>A0AA38HVK6_9CUCU</name>
<dbReference type="AlphaFoldDB" id="A0AA38HVK6"/>
<dbReference type="EMBL" id="JALNTZ010000008">
    <property type="protein sequence ID" value="KAJ3644280.1"/>
    <property type="molecule type" value="Genomic_DNA"/>
</dbReference>